<dbReference type="Gene3D" id="1.25.40.10">
    <property type="entry name" value="Tetratricopeptide repeat domain"/>
    <property type="match status" value="3"/>
</dbReference>
<keyword evidence="4" id="KW-1185">Reference proteome</keyword>
<dbReference type="EMBL" id="CAMXCM010000002">
    <property type="protein sequence ID" value="CAI3940208.1"/>
    <property type="molecule type" value="Genomic_DNA"/>
</dbReference>
<dbReference type="PANTHER" id="PTHR11102:SF160">
    <property type="entry name" value="ERAD-ASSOCIATED E3 UBIQUITIN-PROTEIN LIGASE COMPONENT HRD3"/>
    <property type="match status" value="1"/>
</dbReference>
<dbReference type="SMART" id="SM00671">
    <property type="entry name" value="SEL1"/>
    <property type="match status" value="5"/>
</dbReference>
<reference evidence="1" key="1">
    <citation type="submission" date="2022-10" db="EMBL/GenBank/DDBJ databases">
        <authorList>
            <person name="Botero Cardona J."/>
        </authorList>
    </citation>
    <scope>NUCLEOTIDE SEQUENCE</scope>
    <source>
        <strain evidence="1">LMG 31819</strain>
        <strain evidence="2">R-53529</strain>
    </source>
</reference>
<sequence length="434" mass="50007">MPKPLNGQKKAYQNNNHCGVEYLGKIYTVGKIVPQNYETALAWYKKGETQKKNTDILIDNAQRTRNSNLLIQYGQQLIDGQNVFRKEQLGLKFLIKAANLGSTEAKTIIAKNYYKEGSELYSYGFAQLWYYRANKDQDPDIKTSLIQKLKEFSTETTHQENDAQTLPNLSEIPLRNNNIHQTLPLLEVAAAKNNEQALLALAILYAQGKDVPKDQNKASFYLVKVLHQHSNRWFFKMITFNITHAQNSDDYIKTQILLDSFEEKLHHDAKLCNEYAKQDAEKGLPMMRCEHGLVDQPLYQTIHGLSGVIAIKLHRSRDEIQNGIQQLQEYIRLLRYYEETAIYSQGIPGIMLAQLYINGQYVPKDYRRAKTILETAFKYKCCDNLQAMYLLGKMYQQGLGMKKDSKTANDYFIVVCLHDNEDACHTLKANSKKH</sequence>
<accession>A0A9W4X6K6</accession>
<dbReference type="InterPro" id="IPR050767">
    <property type="entry name" value="Sel1_AlgK"/>
</dbReference>
<evidence type="ECO:0000313" key="2">
    <source>
        <dbReference type="EMBL" id="CAI3943265.1"/>
    </source>
</evidence>
<dbReference type="AlphaFoldDB" id="A0A9W4X6K6"/>
<dbReference type="EMBL" id="CAMXCS010000002">
    <property type="protein sequence ID" value="CAI3943265.1"/>
    <property type="molecule type" value="Genomic_DNA"/>
</dbReference>
<dbReference type="InterPro" id="IPR006597">
    <property type="entry name" value="Sel1-like"/>
</dbReference>
<organism evidence="1 3">
    <name type="scientific">Commensalibacter communis</name>
    <dbReference type="NCBI Taxonomy" id="2972786"/>
    <lineage>
        <taxon>Bacteria</taxon>
        <taxon>Pseudomonadati</taxon>
        <taxon>Pseudomonadota</taxon>
        <taxon>Alphaproteobacteria</taxon>
        <taxon>Acetobacterales</taxon>
        <taxon>Acetobacteraceae</taxon>
    </lineage>
</organism>
<dbReference type="Proteomes" id="UP001154255">
    <property type="component" value="Unassembled WGS sequence"/>
</dbReference>
<dbReference type="Pfam" id="PF08238">
    <property type="entry name" value="Sel1"/>
    <property type="match status" value="5"/>
</dbReference>
<proteinExistence type="predicted"/>
<dbReference type="PANTHER" id="PTHR11102">
    <property type="entry name" value="SEL-1-LIKE PROTEIN"/>
    <property type="match status" value="1"/>
</dbReference>
<gene>
    <name evidence="2" type="ORF">R53529_LOCUS1247</name>
    <name evidence="1" type="ORF">R53530_LOCUS1187</name>
</gene>
<evidence type="ECO:0000313" key="3">
    <source>
        <dbReference type="Proteomes" id="UP001154255"/>
    </source>
</evidence>
<evidence type="ECO:0008006" key="5">
    <source>
        <dbReference type="Google" id="ProtNLM"/>
    </source>
</evidence>
<name>A0A9W4X6K6_9PROT</name>
<comment type="caution">
    <text evidence="1">The sequence shown here is derived from an EMBL/GenBank/DDBJ whole genome shotgun (WGS) entry which is preliminary data.</text>
</comment>
<evidence type="ECO:0000313" key="4">
    <source>
        <dbReference type="Proteomes" id="UP001154259"/>
    </source>
</evidence>
<dbReference type="SUPFAM" id="SSF81901">
    <property type="entry name" value="HCP-like"/>
    <property type="match status" value="2"/>
</dbReference>
<dbReference type="InterPro" id="IPR011990">
    <property type="entry name" value="TPR-like_helical_dom_sf"/>
</dbReference>
<protein>
    <recommendedName>
        <fullName evidence="5">TPR repeat protein</fullName>
    </recommendedName>
</protein>
<dbReference type="RefSeq" id="WP_271789680.1">
    <property type="nucleotide sequence ID" value="NZ_CAMXCM010000002.1"/>
</dbReference>
<evidence type="ECO:0000313" key="1">
    <source>
        <dbReference type="EMBL" id="CAI3940208.1"/>
    </source>
</evidence>
<dbReference type="Proteomes" id="UP001154259">
    <property type="component" value="Unassembled WGS sequence"/>
</dbReference>